<comment type="caution">
    <text evidence="4">The sequence shown here is derived from an EMBL/GenBank/DDBJ whole genome shotgun (WGS) entry which is preliminary data.</text>
</comment>
<dbReference type="AlphaFoldDB" id="A0A562TMK4"/>
<protein>
    <submittedName>
        <fullName evidence="4">Transcriptional regulator, MarR family with acetyltransferase activity</fullName>
    </submittedName>
</protein>
<evidence type="ECO:0000259" key="2">
    <source>
        <dbReference type="PROSITE" id="PS50995"/>
    </source>
</evidence>
<dbReference type="InterPro" id="IPR016181">
    <property type="entry name" value="Acyl_CoA_acyltransferase"/>
</dbReference>
<keyword evidence="1 4" id="KW-0808">Transferase</keyword>
<dbReference type="PANTHER" id="PTHR13947">
    <property type="entry name" value="GNAT FAMILY N-ACETYLTRANSFERASE"/>
    <property type="match status" value="1"/>
</dbReference>
<dbReference type="PANTHER" id="PTHR13947:SF37">
    <property type="entry name" value="LD18367P"/>
    <property type="match status" value="1"/>
</dbReference>
<dbReference type="OrthoDB" id="1431064at2"/>
<dbReference type="Pfam" id="PF00583">
    <property type="entry name" value="Acetyltransf_1"/>
    <property type="match status" value="1"/>
</dbReference>
<dbReference type="RefSeq" id="WP_144916320.1">
    <property type="nucleotide sequence ID" value="NZ_VLLI01000018.1"/>
</dbReference>
<evidence type="ECO:0000256" key="1">
    <source>
        <dbReference type="ARBA" id="ARBA00022679"/>
    </source>
</evidence>
<dbReference type="InterPro" id="IPR000835">
    <property type="entry name" value="HTH_MarR-typ"/>
</dbReference>
<dbReference type="PROSITE" id="PS50995">
    <property type="entry name" value="HTH_MARR_2"/>
    <property type="match status" value="1"/>
</dbReference>
<dbReference type="Gene3D" id="1.10.10.10">
    <property type="entry name" value="Winged helix-like DNA-binding domain superfamily/Winged helix DNA-binding domain"/>
    <property type="match status" value="1"/>
</dbReference>
<dbReference type="GO" id="GO:0008080">
    <property type="term" value="F:N-acetyltransferase activity"/>
    <property type="evidence" value="ECO:0007669"/>
    <property type="project" value="InterPro"/>
</dbReference>
<accession>A0A562TMK4</accession>
<keyword evidence="5" id="KW-1185">Reference proteome</keyword>
<dbReference type="SUPFAM" id="SSF55729">
    <property type="entry name" value="Acyl-CoA N-acyltransferases (Nat)"/>
    <property type="match status" value="1"/>
</dbReference>
<dbReference type="InterPro" id="IPR036390">
    <property type="entry name" value="WH_DNA-bd_sf"/>
</dbReference>
<dbReference type="InterPro" id="IPR050769">
    <property type="entry name" value="NAT_camello-type"/>
</dbReference>
<dbReference type="Gene3D" id="3.40.630.30">
    <property type="match status" value="1"/>
</dbReference>
<feature type="domain" description="N-acetyltransferase" evidence="3">
    <location>
        <begin position="165"/>
        <end position="317"/>
    </location>
</feature>
<dbReference type="InterPro" id="IPR036388">
    <property type="entry name" value="WH-like_DNA-bd_sf"/>
</dbReference>
<evidence type="ECO:0000313" key="5">
    <source>
        <dbReference type="Proteomes" id="UP000317010"/>
    </source>
</evidence>
<dbReference type="Proteomes" id="UP000317010">
    <property type="component" value="Unassembled WGS sequence"/>
</dbReference>
<organism evidence="4 5">
    <name type="scientific">Mucilaginibacter frigoritolerans</name>
    <dbReference type="NCBI Taxonomy" id="652788"/>
    <lineage>
        <taxon>Bacteria</taxon>
        <taxon>Pseudomonadati</taxon>
        <taxon>Bacteroidota</taxon>
        <taxon>Sphingobacteriia</taxon>
        <taxon>Sphingobacteriales</taxon>
        <taxon>Sphingobacteriaceae</taxon>
        <taxon>Mucilaginibacter</taxon>
    </lineage>
</organism>
<dbReference type="PROSITE" id="PS51186">
    <property type="entry name" value="GNAT"/>
    <property type="match status" value="1"/>
</dbReference>
<evidence type="ECO:0000259" key="3">
    <source>
        <dbReference type="PROSITE" id="PS51186"/>
    </source>
</evidence>
<sequence>MNFFNTVGKMAIGSRLRMLTDRITEDAAEIYKLYKIDMQPKWFPVFYALSQGEEKTITGIANEIGHSHPSVSKIISEMSKKGLVIEKKGNADGRRNMVRLSEKGVEFNLKIQDQYKDVENAIEEISAQATNDLWKAIEEWEFLLEQKTLLRRVKEQQKQRESRSVKIVDYKPQYAKAFKALNEEWISSYFKMEEADYKALDDPEGYILKNGGHILVALYEDEPLGVCAILKIQNGDFDYELAKMAVSPKAQGKNIGWLLGLAALDKARSLGASKVYLESNTILKPAINLYHKLGFKKIAGYPSPYERSNIQMAVDLNLQ</sequence>
<proteinExistence type="predicted"/>
<dbReference type="EMBL" id="VLLI01000018">
    <property type="protein sequence ID" value="TWI94775.1"/>
    <property type="molecule type" value="Genomic_DNA"/>
</dbReference>
<feature type="domain" description="HTH marR-type" evidence="2">
    <location>
        <begin position="9"/>
        <end position="158"/>
    </location>
</feature>
<reference evidence="4 5" key="1">
    <citation type="submission" date="2019-07" db="EMBL/GenBank/DDBJ databases">
        <title>Genomic Encyclopedia of Archaeal and Bacterial Type Strains, Phase II (KMG-II): from individual species to whole genera.</title>
        <authorList>
            <person name="Goeker M."/>
        </authorList>
    </citation>
    <scope>NUCLEOTIDE SEQUENCE [LARGE SCALE GENOMIC DNA]</scope>
    <source>
        <strain evidence="4 5">ATCC BAA-1854</strain>
    </source>
</reference>
<dbReference type="InterPro" id="IPR000182">
    <property type="entry name" value="GNAT_dom"/>
</dbReference>
<dbReference type="SUPFAM" id="SSF46785">
    <property type="entry name" value="Winged helix' DNA-binding domain"/>
    <property type="match status" value="1"/>
</dbReference>
<dbReference type="CDD" id="cd04301">
    <property type="entry name" value="NAT_SF"/>
    <property type="match status" value="1"/>
</dbReference>
<gene>
    <name evidence="4" type="ORF">JN11_04556</name>
</gene>
<evidence type="ECO:0000313" key="4">
    <source>
        <dbReference type="EMBL" id="TWI94775.1"/>
    </source>
</evidence>
<name>A0A562TMK4_9SPHI</name>
<dbReference type="GO" id="GO:0003700">
    <property type="term" value="F:DNA-binding transcription factor activity"/>
    <property type="evidence" value="ECO:0007669"/>
    <property type="project" value="InterPro"/>
</dbReference>
<dbReference type="Pfam" id="PF12802">
    <property type="entry name" value="MarR_2"/>
    <property type="match status" value="1"/>
</dbReference>